<feature type="transmembrane region" description="Helical" evidence="1">
    <location>
        <begin position="31"/>
        <end position="53"/>
    </location>
</feature>
<keyword evidence="1" id="KW-0812">Transmembrane</keyword>
<evidence type="ECO:0000256" key="1">
    <source>
        <dbReference type="SAM" id="Phobius"/>
    </source>
</evidence>
<keyword evidence="3" id="KW-1185">Reference proteome</keyword>
<evidence type="ECO:0000313" key="2">
    <source>
        <dbReference type="EMBL" id="GMH13850.1"/>
    </source>
</evidence>
<protein>
    <submittedName>
        <fullName evidence="2">Uncharacterized protein</fullName>
    </submittedName>
</protein>
<dbReference type="AlphaFoldDB" id="A0AAD3SLE9"/>
<accession>A0AAD3SLE9</accession>
<proteinExistence type="predicted"/>
<name>A0AAD3SLE9_NEPGR</name>
<keyword evidence="1" id="KW-0472">Membrane</keyword>
<gene>
    <name evidence="2" type="ORF">Nepgr_015691</name>
</gene>
<dbReference type="EMBL" id="BSYO01000013">
    <property type="protein sequence ID" value="GMH13850.1"/>
    <property type="molecule type" value="Genomic_DNA"/>
</dbReference>
<organism evidence="2 3">
    <name type="scientific">Nepenthes gracilis</name>
    <name type="common">Slender pitcher plant</name>
    <dbReference type="NCBI Taxonomy" id="150966"/>
    <lineage>
        <taxon>Eukaryota</taxon>
        <taxon>Viridiplantae</taxon>
        <taxon>Streptophyta</taxon>
        <taxon>Embryophyta</taxon>
        <taxon>Tracheophyta</taxon>
        <taxon>Spermatophyta</taxon>
        <taxon>Magnoliopsida</taxon>
        <taxon>eudicotyledons</taxon>
        <taxon>Gunneridae</taxon>
        <taxon>Pentapetalae</taxon>
        <taxon>Caryophyllales</taxon>
        <taxon>Nepenthaceae</taxon>
        <taxon>Nepenthes</taxon>
    </lineage>
</organism>
<comment type="caution">
    <text evidence="2">The sequence shown here is derived from an EMBL/GenBank/DDBJ whole genome shotgun (WGS) entry which is preliminary data.</text>
</comment>
<sequence length="73" mass="8300">MMMTLAKRGNLCVGLFGRSLRRRGLPSQPLISPFLFGRFSSTFSALSYLNILLPLLLKLNRKTFCALVRRIAR</sequence>
<evidence type="ECO:0000313" key="3">
    <source>
        <dbReference type="Proteomes" id="UP001279734"/>
    </source>
</evidence>
<reference evidence="2" key="1">
    <citation type="submission" date="2023-05" db="EMBL/GenBank/DDBJ databases">
        <title>Nepenthes gracilis genome sequencing.</title>
        <authorList>
            <person name="Fukushima K."/>
        </authorList>
    </citation>
    <scope>NUCLEOTIDE SEQUENCE</scope>
    <source>
        <strain evidence="2">SING2019-196</strain>
    </source>
</reference>
<dbReference type="Proteomes" id="UP001279734">
    <property type="component" value="Unassembled WGS sequence"/>
</dbReference>
<keyword evidence="1" id="KW-1133">Transmembrane helix</keyword>